<evidence type="ECO:0000256" key="3">
    <source>
        <dbReference type="ARBA" id="ARBA00022827"/>
    </source>
</evidence>
<reference evidence="7 8" key="1">
    <citation type="submission" date="2016-03" db="EMBL/GenBank/DDBJ databases">
        <title>Comparative genomics of Pseudogymnoascus destructans, the fungus causing white-nose syndrome of bats.</title>
        <authorList>
            <person name="Palmer J.M."/>
            <person name="Drees K.P."/>
            <person name="Foster J.T."/>
            <person name="Lindner D.L."/>
        </authorList>
    </citation>
    <scope>NUCLEOTIDE SEQUENCE [LARGE SCALE GENOMIC DNA]</scope>
    <source>
        <strain evidence="7 8">UAMH 10579</strain>
    </source>
</reference>
<dbReference type="Gene3D" id="2.40.400.10">
    <property type="entry name" value="Acetoacetate decarboxylase-like"/>
    <property type="match status" value="1"/>
</dbReference>
<keyword evidence="4" id="KW-0560">Oxidoreductase</keyword>
<dbReference type="Proteomes" id="UP000091956">
    <property type="component" value="Unassembled WGS sequence"/>
</dbReference>
<dbReference type="STRING" id="342668.A0A1B8GRE0"/>
<dbReference type="InterPro" id="IPR010451">
    <property type="entry name" value="Acetoacetate_decarboxylase"/>
</dbReference>
<protein>
    <recommendedName>
        <fullName evidence="6">FAD-binding domain-containing protein</fullName>
    </recommendedName>
</protein>
<dbReference type="InterPro" id="IPR023375">
    <property type="entry name" value="ADC_dom_sf"/>
</dbReference>
<dbReference type="SUPFAM" id="SSF54373">
    <property type="entry name" value="FAD-linked reductases, C-terminal domain"/>
    <property type="match status" value="1"/>
</dbReference>
<dbReference type="GO" id="GO:0004497">
    <property type="term" value="F:monooxygenase activity"/>
    <property type="evidence" value="ECO:0007669"/>
    <property type="project" value="UniProtKB-KW"/>
</dbReference>
<evidence type="ECO:0000259" key="6">
    <source>
        <dbReference type="Pfam" id="PF01494"/>
    </source>
</evidence>
<dbReference type="GO" id="GO:0071949">
    <property type="term" value="F:FAD binding"/>
    <property type="evidence" value="ECO:0007669"/>
    <property type="project" value="InterPro"/>
</dbReference>
<evidence type="ECO:0000313" key="8">
    <source>
        <dbReference type="Proteomes" id="UP000091956"/>
    </source>
</evidence>
<dbReference type="Pfam" id="PF06314">
    <property type="entry name" value="ADC"/>
    <property type="match status" value="1"/>
</dbReference>
<evidence type="ECO:0000256" key="5">
    <source>
        <dbReference type="ARBA" id="ARBA00023033"/>
    </source>
</evidence>
<dbReference type="GeneID" id="28836527"/>
<dbReference type="Pfam" id="PF01494">
    <property type="entry name" value="FAD_binding_3"/>
    <property type="match status" value="1"/>
</dbReference>
<dbReference type="InterPro" id="IPR050493">
    <property type="entry name" value="FAD-dep_Monooxygenase_BioMet"/>
</dbReference>
<accession>A0A1B8GRE0</accession>
<dbReference type="EMBL" id="KV460217">
    <property type="protein sequence ID" value="OBT98399.1"/>
    <property type="molecule type" value="Genomic_DNA"/>
</dbReference>
<dbReference type="SUPFAM" id="SSF51905">
    <property type="entry name" value="FAD/NAD(P)-binding domain"/>
    <property type="match status" value="1"/>
</dbReference>
<dbReference type="InterPro" id="IPR002938">
    <property type="entry name" value="FAD-bd"/>
</dbReference>
<evidence type="ECO:0000256" key="2">
    <source>
        <dbReference type="ARBA" id="ARBA00022630"/>
    </source>
</evidence>
<keyword evidence="3" id="KW-0274">FAD</keyword>
<dbReference type="Gene3D" id="3.50.50.60">
    <property type="entry name" value="FAD/NAD(P)-binding domain"/>
    <property type="match status" value="1"/>
</dbReference>
<dbReference type="PRINTS" id="PR00420">
    <property type="entry name" value="RNGMNOXGNASE"/>
</dbReference>
<dbReference type="OrthoDB" id="1047367at2759"/>
<evidence type="ECO:0000256" key="1">
    <source>
        <dbReference type="ARBA" id="ARBA00007992"/>
    </source>
</evidence>
<keyword evidence="5" id="KW-0503">Monooxygenase</keyword>
<sequence>MSKYETVLEGYEPLKVLVAGGGIGGLSAAIFLRRAGHQVEIFESSRFASEAGAAIHIPSNVNGLLRRMGMIPEDHGANQTEWVSEYRPNGEMVFQKDVRPLSSVFPYPWQLIHRVDLHNALKSIAVSPEGIGHPVVLNLRSKVVSINIDTPSLTLEDGFTYTGDLLIGADGVHSKLRSSIAKDCPLPTPSGSSAFRFLIPADVIRADPKTAHFLERKGEMRLLYGTDRRIVIYPCRNNTLINFVALHPDEETEADGDNWDQAASKDSMLSCFSSYPEDVRLLLAKASAETIKLWKLLDHEELGKDNWVRGKACLLGDAAHAFLPHQGQGGAQAIEDGAALGALFPLGTQASDVPRRLQLYVQARYDRATLVQDFTRQAAFKTTHGKHGGKVIDPMQFTEINFRHDAYDHARGILLRELARNATYRRAAFSFGPSPGPRQDHMGRLRNLGEHSYKTSYLTFKTHKSYISTLLPSEELSIDTNGSWATATLAVTRLANLSWLGGRGYSFFALYIHNVTSDNKTATGALTDNELATGGAKKGDFIPVMFENKADPIITGREELGFSKVFATLEDTSTASSYSLSAGWEGTEFCTLTLEGLVEVPSAEPTTQAPSLHWNAITSSKESGHNYRGTVTVYPPFPTSEGQREWKAGVAKVNFTDLGGQQLVQAFPTLSHIIEGLRGIQIVEVLKSGVLASRDM</sequence>
<dbReference type="PANTHER" id="PTHR13789">
    <property type="entry name" value="MONOOXYGENASE"/>
    <property type="match status" value="1"/>
</dbReference>
<dbReference type="AlphaFoldDB" id="A0A1B8GRE0"/>
<reference evidence="8" key="2">
    <citation type="journal article" date="2018" name="Nat. Commun.">
        <title>Extreme sensitivity to ultraviolet light in the fungal pathogen causing white-nose syndrome of bats.</title>
        <authorList>
            <person name="Palmer J.M."/>
            <person name="Drees K.P."/>
            <person name="Foster J.T."/>
            <person name="Lindner D.L."/>
        </authorList>
    </citation>
    <scope>NUCLEOTIDE SEQUENCE [LARGE SCALE GENOMIC DNA]</scope>
    <source>
        <strain evidence="8">UAMH 10579</strain>
    </source>
</reference>
<dbReference type="InterPro" id="IPR036188">
    <property type="entry name" value="FAD/NAD-bd_sf"/>
</dbReference>
<evidence type="ECO:0000256" key="4">
    <source>
        <dbReference type="ARBA" id="ARBA00023002"/>
    </source>
</evidence>
<feature type="domain" description="FAD-binding" evidence="6">
    <location>
        <begin position="160"/>
        <end position="374"/>
    </location>
</feature>
<dbReference type="PANTHER" id="PTHR13789:SF261">
    <property type="entry name" value="HYDROXYLASE, PUTATIVE (AFU_ORTHOLOGUE AFUA_7G00590)-RELATED"/>
    <property type="match status" value="1"/>
</dbReference>
<name>A0A1B8GRE0_9PEZI</name>
<keyword evidence="2" id="KW-0285">Flavoprotein</keyword>
<proteinExistence type="inferred from homology"/>
<organism evidence="7 8">
    <name type="scientific">Pseudogymnoascus verrucosus</name>
    <dbReference type="NCBI Taxonomy" id="342668"/>
    <lineage>
        <taxon>Eukaryota</taxon>
        <taxon>Fungi</taxon>
        <taxon>Dikarya</taxon>
        <taxon>Ascomycota</taxon>
        <taxon>Pezizomycotina</taxon>
        <taxon>Leotiomycetes</taxon>
        <taxon>Thelebolales</taxon>
        <taxon>Thelebolaceae</taxon>
        <taxon>Pseudogymnoascus</taxon>
    </lineage>
</organism>
<dbReference type="RefSeq" id="XP_018132132.1">
    <property type="nucleotide sequence ID" value="XM_018272639.2"/>
</dbReference>
<comment type="similarity">
    <text evidence="1">Belongs to the paxM FAD-dependent monooxygenase family.</text>
</comment>
<evidence type="ECO:0000313" key="7">
    <source>
        <dbReference type="EMBL" id="OBT98399.1"/>
    </source>
</evidence>
<keyword evidence="8" id="KW-1185">Reference proteome</keyword>
<dbReference type="SUPFAM" id="SSF160104">
    <property type="entry name" value="Acetoacetate decarboxylase-like"/>
    <property type="match status" value="1"/>
</dbReference>
<gene>
    <name evidence="7" type="ORF">VE01_03141</name>
</gene>
<dbReference type="GO" id="GO:0016829">
    <property type="term" value="F:lyase activity"/>
    <property type="evidence" value="ECO:0007669"/>
    <property type="project" value="InterPro"/>
</dbReference>
<dbReference type="Pfam" id="PF13450">
    <property type="entry name" value="NAD_binding_8"/>
    <property type="match status" value="1"/>
</dbReference>